<dbReference type="InterPro" id="IPR000182">
    <property type="entry name" value="GNAT_dom"/>
</dbReference>
<gene>
    <name evidence="2" type="ORF">CARG_06785</name>
</gene>
<proteinExistence type="predicted"/>
<feature type="domain" description="N-acetyltransferase" evidence="1">
    <location>
        <begin position="14"/>
        <end position="168"/>
    </location>
</feature>
<dbReference type="GeneID" id="78250120"/>
<keyword evidence="3" id="KW-1185">Reference proteome</keyword>
<dbReference type="HOGENOM" id="CLU_013985_3_1_11"/>
<dbReference type="CDD" id="cd04301">
    <property type="entry name" value="NAT_SF"/>
    <property type="match status" value="1"/>
</dbReference>
<sequence>MILSTERLSLIPVNEFRDVNALTDALWEIHSDTRTYSHRPDLVMKQRSEAIQLRDQWTEDWQQKGRGYYAVSYQGEIVGFAGVRHYILAGDAVLNTYYRFRPGAQGKGLAYEAVKAALDASAQLGKECIAIISPDNLPSVTLARRLGFRRSPDRDVSPEDQVYVLQNPQNEATANQL</sequence>
<dbReference type="PANTHER" id="PTHR43792">
    <property type="entry name" value="GNAT FAMILY, PUTATIVE (AFU_ORTHOLOGUE AFUA_3G00765)-RELATED-RELATED"/>
    <property type="match status" value="1"/>
</dbReference>
<accession>U3GYT7</accession>
<name>U3GYT7_9CORY</name>
<dbReference type="AlphaFoldDB" id="U3GYT7"/>
<dbReference type="Gene3D" id="3.40.630.30">
    <property type="match status" value="1"/>
</dbReference>
<evidence type="ECO:0000259" key="1">
    <source>
        <dbReference type="PROSITE" id="PS51186"/>
    </source>
</evidence>
<evidence type="ECO:0000313" key="3">
    <source>
        <dbReference type="Proteomes" id="UP000016943"/>
    </source>
</evidence>
<dbReference type="GO" id="GO:0016747">
    <property type="term" value="F:acyltransferase activity, transferring groups other than amino-acyl groups"/>
    <property type="evidence" value="ECO:0007669"/>
    <property type="project" value="InterPro"/>
</dbReference>
<dbReference type="Pfam" id="PF13302">
    <property type="entry name" value="Acetyltransf_3"/>
    <property type="match status" value="1"/>
</dbReference>
<organism evidence="2 3">
    <name type="scientific">Corynebacterium argentoratense DSM 44202</name>
    <dbReference type="NCBI Taxonomy" id="1348662"/>
    <lineage>
        <taxon>Bacteria</taxon>
        <taxon>Bacillati</taxon>
        <taxon>Actinomycetota</taxon>
        <taxon>Actinomycetes</taxon>
        <taxon>Mycobacteriales</taxon>
        <taxon>Corynebacteriaceae</taxon>
        <taxon>Corynebacterium</taxon>
    </lineage>
</organism>
<dbReference type="PROSITE" id="PS51186">
    <property type="entry name" value="GNAT"/>
    <property type="match status" value="1"/>
</dbReference>
<dbReference type="EMBL" id="CP006365">
    <property type="protein sequence ID" value="AGU15481.1"/>
    <property type="molecule type" value="Genomic_DNA"/>
</dbReference>
<dbReference type="RefSeq" id="WP_020976639.1">
    <property type="nucleotide sequence ID" value="NC_022198.1"/>
</dbReference>
<dbReference type="eggNOG" id="COG1670">
    <property type="taxonomic scope" value="Bacteria"/>
</dbReference>
<dbReference type="Proteomes" id="UP000016943">
    <property type="component" value="Chromosome"/>
</dbReference>
<dbReference type="SUPFAM" id="SSF55729">
    <property type="entry name" value="Acyl-CoA N-acyltransferases (Nat)"/>
    <property type="match status" value="1"/>
</dbReference>
<protein>
    <recommendedName>
        <fullName evidence="1">N-acetyltransferase domain-containing protein</fullName>
    </recommendedName>
</protein>
<dbReference type="OrthoDB" id="3533156at2"/>
<evidence type="ECO:0000313" key="2">
    <source>
        <dbReference type="EMBL" id="AGU15481.1"/>
    </source>
</evidence>
<dbReference type="STRING" id="1348662.CARG_06785"/>
<reference evidence="2 3" key="1">
    <citation type="journal article" date="2013" name="Genome Announc.">
        <title>Whole-Genome Sequence of the Clinical Strain Corynebacterium argentoratense DSM 44202, Isolated from a Human Throat Specimen.</title>
        <authorList>
            <person name="Bomholt C."/>
            <person name="Glaub A."/>
            <person name="Gravermann K."/>
            <person name="Albersmeier A."/>
            <person name="Brinkrolf K."/>
            <person name="Ruckert C."/>
            <person name="Tauch A."/>
        </authorList>
    </citation>
    <scope>NUCLEOTIDE SEQUENCE [LARGE SCALE GENOMIC DNA]</scope>
    <source>
        <strain evidence="2">DSM 44202</strain>
    </source>
</reference>
<dbReference type="KEGG" id="caz:CARG_06785"/>
<dbReference type="PANTHER" id="PTHR43792:SF13">
    <property type="entry name" value="ACETYLTRANSFERASE"/>
    <property type="match status" value="1"/>
</dbReference>
<dbReference type="InterPro" id="IPR051531">
    <property type="entry name" value="N-acetyltransferase"/>
</dbReference>
<dbReference type="InterPro" id="IPR016181">
    <property type="entry name" value="Acyl_CoA_acyltransferase"/>
</dbReference>